<feature type="non-terminal residue" evidence="4">
    <location>
        <position position="1"/>
    </location>
</feature>
<keyword evidence="1" id="KW-0677">Repeat</keyword>
<accession>A0A067SWI9</accession>
<dbReference type="Proteomes" id="UP000027222">
    <property type="component" value="Unassembled WGS sequence"/>
</dbReference>
<evidence type="ECO:0000256" key="3">
    <source>
        <dbReference type="PROSITE-ProRule" id="PRU00023"/>
    </source>
</evidence>
<dbReference type="EMBL" id="KL142390">
    <property type="protein sequence ID" value="KDR72039.1"/>
    <property type="molecule type" value="Genomic_DNA"/>
</dbReference>
<feature type="non-terminal residue" evidence="4">
    <location>
        <position position="61"/>
    </location>
</feature>
<dbReference type="SUPFAM" id="SSF48403">
    <property type="entry name" value="Ankyrin repeat"/>
    <property type="match status" value="1"/>
</dbReference>
<feature type="repeat" description="ANK" evidence="3">
    <location>
        <begin position="36"/>
        <end position="61"/>
    </location>
</feature>
<name>A0A067SWI9_GALM3</name>
<dbReference type="SMART" id="SM00248">
    <property type="entry name" value="ANK"/>
    <property type="match status" value="2"/>
</dbReference>
<dbReference type="PANTHER" id="PTHR24126:SF14">
    <property type="entry name" value="ANK_REP_REGION DOMAIN-CONTAINING PROTEIN"/>
    <property type="match status" value="1"/>
</dbReference>
<dbReference type="PROSITE" id="PS50088">
    <property type="entry name" value="ANK_REPEAT"/>
    <property type="match status" value="1"/>
</dbReference>
<keyword evidence="5" id="KW-1185">Reference proteome</keyword>
<reference evidence="5" key="1">
    <citation type="journal article" date="2014" name="Proc. Natl. Acad. Sci. U.S.A.">
        <title>Extensive sampling of basidiomycete genomes demonstrates inadequacy of the white-rot/brown-rot paradigm for wood decay fungi.</title>
        <authorList>
            <person name="Riley R."/>
            <person name="Salamov A.A."/>
            <person name="Brown D.W."/>
            <person name="Nagy L.G."/>
            <person name="Floudas D."/>
            <person name="Held B.W."/>
            <person name="Levasseur A."/>
            <person name="Lombard V."/>
            <person name="Morin E."/>
            <person name="Otillar R."/>
            <person name="Lindquist E.A."/>
            <person name="Sun H."/>
            <person name="LaButti K.M."/>
            <person name="Schmutz J."/>
            <person name="Jabbour D."/>
            <person name="Luo H."/>
            <person name="Baker S.E."/>
            <person name="Pisabarro A.G."/>
            <person name="Walton J.D."/>
            <person name="Blanchette R.A."/>
            <person name="Henrissat B."/>
            <person name="Martin F."/>
            <person name="Cullen D."/>
            <person name="Hibbett D.S."/>
            <person name="Grigoriev I.V."/>
        </authorList>
    </citation>
    <scope>NUCLEOTIDE SEQUENCE [LARGE SCALE GENOMIC DNA]</scope>
    <source>
        <strain evidence="5">CBS 339.88</strain>
    </source>
</reference>
<organism evidence="4 5">
    <name type="scientific">Galerina marginata (strain CBS 339.88)</name>
    <dbReference type="NCBI Taxonomy" id="685588"/>
    <lineage>
        <taxon>Eukaryota</taxon>
        <taxon>Fungi</taxon>
        <taxon>Dikarya</taxon>
        <taxon>Basidiomycota</taxon>
        <taxon>Agaricomycotina</taxon>
        <taxon>Agaricomycetes</taxon>
        <taxon>Agaricomycetidae</taxon>
        <taxon>Agaricales</taxon>
        <taxon>Agaricineae</taxon>
        <taxon>Strophariaceae</taxon>
        <taxon>Galerina</taxon>
    </lineage>
</organism>
<dbReference type="InterPro" id="IPR036770">
    <property type="entry name" value="Ankyrin_rpt-contain_sf"/>
</dbReference>
<dbReference type="InterPro" id="IPR002110">
    <property type="entry name" value="Ankyrin_rpt"/>
</dbReference>
<keyword evidence="2 3" id="KW-0040">ANK repeat</keyword>
<dbReference type="AlphaFoldDB" id="A0A067SWI9"/>
<dbReference type="HOGENOM" id="CLU_000134_45_11_1"/>
<protein>
    <submittedName>
        <fullName evidence="4">Uncharacterized protein</fullName>
    </submittedName>
</protein>
<gene>
    <name evidence="4" type="ORF">GALMADRAFT_39186</name>
</gene>
<evidence type="ECO:0000313" key="4">
    <source>
        <dbReference type="EMBL" id="KDR72039.1"/>
    </source>
</evidence>
<dbReference type="Gene3D" id="1.25.40.20">
    <property type="entry name" value="Ankyrin repeat-containing domain"/>
    <property type="match status" value="1"/>
</dbReference>
<dbReference type="STRING" id="685588.A0A067SWI9"/>
<dbReference type="PANTHER" id="PTHR24126">
    <property type="entry name" value="ANKYRIN REPEAT, PH AND SEC7 DOMAIN CONTAINING PROTEIN SECG-RELATED"/>
    <property type="match status" value="1"/>
</dbReference>
<evidence type="ECO:0000256" key="2">
    <source>
        <dbReference type="ARBA" id="ARBA00023043"/>
    </source>
</evidence>
<evidence type="ECO:0000313" key="5">
    <source>
        <dbReference type="Proteomes" id="UP000027222"/>
    </source>
</evidence>
<evidence type="ECO:0000256" key="1">
    <source>
        <dbReference type="ARBA" id="ARBA00022737"/>
    </source>
</evidence>
<dbReference type="Pfam" id="PF12796">
    <property type="entry name" value="Ank_2"/>
    <property type="match status" value="1"/>
</dbReference>
<proteinExistence type="predicted"/>
<sequence>GGFYGNILQAASIGGNEIIVKLLLKSGPDVNARGGFLDTALQAASAEGHEEIVKLLLANGA</sequence>
<dbReference type="PROSITE" id="PS50297">
    <property type="entry name" value="ANK_REP_REGION"/>
    <property type="match status" value="1"/>
</dbReference>
<dbReference type="OrthoDB" id="194358at2759"/>